<organism evidence="1 2">
    <name type="scientific">Eragrostis curvula</name>
    <name type="common">weeping love grass</name>
    <dbReference type="NCBI Taxonomy" id="38414"/>
    <lineage>
        <taxon>Eukaryota</taxon>
        <taxon>Viridiplantae</taxon>
        <taxon>Streptophyta</taxon>
        <taxon>Embryophyta</taxon>
        <taxon>Tracheophyta</taxon>
        <taxon>Spermatophyta</taxon>
        <taxon>Magnoliopsida</taxon>
        <taxon>Liliopsida</taxon>
        <taxon>Poales</taxon>
        <taxon>Poaceae</taxon>
        <taxon>PACMAD clade</taxon>
        <taxon>Chloridoideae</taxon>
        <taxon>Eragrostideae</taxon>
        <taxon>Eragrostidinae</taxon>
        <taxon>Eragrostis</taxon>
    </lineage>
</organism>
<keyword evidence="2" id="KW-1185">Reference proteome</keyword>
<dbReference type="Proteomes" id="UP000324897">
    <property type="component" value="Chromosome 4"/>
</dbReference>
<dbReference type="AlphaFoldDB" id="A0A5J9VYP8"/>
<accession>A0A5J9VYP8</accession>
<protein>
    <submittedName>
        <fullName evidence="1">Uncharacterized protein</fullName>
    </submittedName>
</protein>
<dbReference type="EMBL" id="RWGY01000007">
    <property type="protein sequence ID" value="TVU40220.1"/>
    <property type="molecule type" value="Genomic_DNA"/>
</dbReference>
<name>A0A5J9VYP8_9POAL</name>
<feature type="non-terminal residue" evidence="1">
    <location>
        <position position="1"/>
    </location>
</feature>
<proteinExistence type="predicted"/>
<gene>
    <name evidence="1" type="ORF">EJB05_13672</name>
</gene>
<sequence>MDATPSSLVSSSSSLRTASCRWRGKMRAQTLTMVAPPSSKSSASRFAGHSAAASAGFARCRASPAPAPGSLPHAPLLIFLVLDFVGALALKTKEMWRLLTFPNGDVLRASSKDGVSRLQNESGVVNCVNDTRASGLSFPAPSSECDMDGGGEL</sequence>
<dbReference type="Gramene" id="TVU40220">
    <property type="protein sequence ID" value="TVU40220"/>
    <property type="gene ID" value="EJB05_13672"/>
</dbReference>
<reference evidence="1 2" key="1">
    <citation type="journal article" date="2019" name="Sci. Rep.">
        <title>A high-quality genome of Eragrostis curvula grass provides insights into Poaceae evolution and supports new strategies to enhance forage quality.</title>
        <authorList>
            <person name="Carballo J."/>
            <person name="Santos B.A.C.M."/>
            <person name="Zappacosta D."/>
            <person name="Garbus I."/>
            <person name="Selva J.P."/>
            <person name="Gallo C.A."/>
            <person name="Diaz A."/>
            <person name="Albertini E."/>
            <person name="Caccamo M."/>
            <person name="Echenique V."/>
        </authorList>
    </citation>
    <scope>NUCLEOTIDE SEQUENCE [LARGE SCALE GENOMIC DNA]</scope>
    <source>
        <strain evidence="2">cv. Victoria</strain>
        <tissue evidence="1">Leaf</tissue>
    </source>
</reference>
<evidence type="ECO:0000313" key="2">
    <source>
        <dbReference type="Proteomes" id="UP000324897"/>
    </source>
</evidence>
<evidence type="ECO:0000313" key="1">
    <source>
        <dbReference type="EMBL" id="TVU40220.1"/>
    </source>
</evidence>
<comment type="caution">
    <text evidence="1">The sequence shown here is derived from an EMBL/GenBank/DDBJ whole genome shotgun (WGS) entry which is preliminary data.</text>
</comment>